<feature type="transmembrane region" description="Helical" evidence="6">
    <location>
        <begin position="771"/>
        <end position="792"/>
    </location>
</feature>
<comment type="caution">
    <text evidence="9">The sequence shown here is derived from an EMBL/GenBank/DDBJ whole genome shotgun (WGS) entry which is preliminary data.</text>
</comment>
<name>A0A9X2R316_9BACT</name>
<feature type="transmembrane region" description="Helical" evidence="6">
    <location>
        <begin position="720"/>
        <end position="742"/>
    </location>
</feature>
<organism evidence="9 11">
    <name type="scientific">Salinibacter ruber</name>
    <dbReference type="NCBI Taxonomy" id="146919"/>
    <lineage>
        <taxon>Bacteria</taxon>
        <taxon>Pseudomonadati</taxon>
        <taxon>Rhodothermota</taxon>
        <taxon>Rhodothermia</taxon>
        <taxon>Rhodothermales</taxon>
        <taxon>Salinibacteraceae</taxon>
        <taxon>Salinibacter</taxon>
    </lineage>
</organism>
<evidence type="ECO:0000259" key="7">
    <source>
        <dbReference type="Pfam" id="PF02687"/>
    </source>
</evidence>
<dbReference type="GO" id="GO:0005886">
    <property type="term" value="C:plasma membrane"/>
    <property type="evidence" value="ECO:0007669"/>
    <property type="project" value="UniProtKB-SubCell"/>
</dbReference>
<keyword evidence="3 6" id="KW-0812">Transmembrane</keyword>
<feature type="transmembrane region" description="Helical" evidence="6">
    <location>
        <begin position="308"/>
        <end position="331"/>
    </location>
</feature>
<protein>
    <submittedName>
        <fullName evidence="9">ABC transport system permease protein</fullName>
    </submittedName>
</protein>
<evidence type="ECO:0000256" key="2">
    <source>
        <dbReference type="ARBA" id="ARBA00022475"/>
    </source>
</evidence>
<dbReference type="InterPro" id="IPR003838">
    <property type="entry name" value="ABC3_permease_C"/>
</dbReference>
<dbReference type="RefSeq" id="WP_259039763.1">
    <property type="nucleotide sequence ID" value="NZ_JANTZA010000004.1"/>
</dbReference>
<dbReference type="InterPro" id="IPR038766">
    <property type="entry name" value="Membrane_comp_ABC_pdt"/>
</dbReference>
<feature type="transmembrane region" description="Helical" evidence="6">
    <location>
        <begin position="812"/>
        <end position="830"/>
    </location>
</feature>
<evidence type="ECO:0000256" key="3">
    <source>
        <dbReference type="ARBA" id="ARBA00022692"/>
    </source>
</evidence>
<evidence type="ECO:0000259" key="8">
    <source>
        <dbReference type="Pfam" id="PF12704"/>
    </source>
</evidence>
<evidence type="ECO:0000256" key="1">
    <source>
        <dbReference type="ARBA" id="ARBA00004651"/>
    </source>
</evidence>
<evidence type="ECO:0000256" key="6">
    <source>
        <dbReference type="SAM" id="Phobius"/>
    </source>
</evidence>
<feature type="domain" description="MacB-like periplasmic core" evidence="8">
    <location>
        <begin position="481"/>
        <end position="687"/>
    </location>
</feature>
<feature type="transmembrane region" description="Helical" evidence="6">
    <location>
        <begin position="17"/>
        <end position="39"/>
    </location>
</feature>
<feature type="domain" description="ABC3 transporter permease C-terminal" evidence="7">
    <location>
        <begin position="723"/>
        <end position="840"/>
    </location>
</feature>
<reference evidence="9" key="1">
    <citation type="submission" date="2022-08" db="EMBL/GenBank/DDBJ databases">
        <title>Genomic Encyclopedia of Type Strains, Phase V (KMG-V): Genome sequencing to study the core and pangenomes of soil and plant-associated prokaryotes.</title>
        <authorList>
            <person name="Whitman W."/>
        </authorList>
    </citation>
    <scope>NUCLEOTIDE SEQUENCE</scope>
    <source>
        <strain evidence="10">SP3026</strain>
        <strain evidence="9">SP3049</strain>
    </source>
</reference>
<dbReference type="Pfam" id="PF12704">
    <property type="entry name" value="MacB_PCD"/>
    <property type="match status" value="2"/>
</dbReference>
<keyword evidence="5 6" id="KW-0472">Membrane</keyword>
<dbReference type="AlphaFoldDB" id="A0A9X2R316"/>
<dbReference type="PANTHER" id="PTHR30287">
    <property type="entry name" value="MEMBRANE COMPONENT OF PREDICTED ABC SUPERFAMILY METABOLITE UPTAKE TRANSPORTER"/>
    <property type="match status" value="1"/>
</dbReference>
<evidence type="ECO:0000313" key="10">
    <source>
        <dbReference type="EMBL" id="MCS4120931.1"/>
    </source>
</evidence>
<dbReference type="Proteomes" id="UP001155057">
    <property type="component" value="Unassembled WGS sequence"/>
</dbReference>
<keyword evidence="4 6" id="KW-1133">Transmembrane helix</keyword>
<dbReference type="PANTHER" id="PTHR30287:SF2">
    <property type="entry name" value="BLL1001 PROTEIN"/>
    <property type="match status" value="1"/>
</dbReference>
<accession>A0A9X2R316</accession>
<dbReference type="Proteomes" id="UP001155144">
    <property type="component" value="Unassembled WGS sequence"/>
</dbReference>
<dbReference type="EMBL" id="JANUAE010000017">
    <property type="protein sequence ID" value="MCS3711751.1"/>
    <property type="molecule type" value="Genomic_DNA"/>
</dbReference>
<feature type="transmembrane region" description="Helical" evidence="6">
    <location>
        <begin position="427"/>
        <end position="451"/>
    </location>
</feature>
<feature type="domain" description="MacB-like periplasmic core" evidence="8">
    <location>
        <begin position="20"/>
        <end position="220"/>
    </location>
</feature>
<proteinExistence type="predicted"/>
<sequence>MTLLHRSSRRYLTRHPWLMGLSVLGVAIGVAVVVAIDLANTSASRAFELSAETVTGAATHQVVGAGGTLDDDVYRRLRAAGIRPSAPIVEGYGSLERGDRTFQIVGIDPLADAPFRPYLGTGPGSDLDLGTFMTDDVALMSAPTAEAIGLSSGDTLRVGIEGTTHPVVLSGLISPQNERTRRAVANLLVVDVSTAQRLFDQSGRLSRIDLLPPSAGSAQQAYLRRVRESLPDGAQLRRSDTRTETVAQMTKAFDLNLTALSLLALIVGAFLIYNTMTFSVVQRRALIGRLRALGVTRGEVFRLVLGEAAVLGVVGSGIGLLLGIVLASGLVQLLAQTINDLYFVVEVSELSVSAWTLTKGALLGVGTTLVAALPPAQEATAASVSTVLRRSTRESTLRRRAPWWAGFGLLVAAAGSLLLLVTEQSIWAGYGALFCLLVGAAFMIPWAVVGLSNGVRPLLGRAAGVIGRMAARGVVTNLSRTGVAIAALTIAIASTVGVGVMIDSFRGTVTSWLEQSLQADVYVQPPSLVFRRSTATIDSTVARRLRNVEGVEGAYSVRRVTVQASVGRTDLVAVEPGPETADIYQLKAGTPETAWEAVRSGPSVLVSEPYSYRYDVGVGDTLRLQTDRGQQPFAVEGVYYDYGSDLGVALMSRSTYEQFYEDRGVSGLAFAAADTTSVDALISDMRASVAGLQDVLIRSNRALRETSMRVFDRTFTITTVLRLLAIAVAFIGVLTALMALALERRREMGVLRATGMTPPQVGGYLTLQSSLMGAIAGLLSLPLGYVLAYVLVFVINKRSFGWTLQLTVPTDVLVQSLVLAVVAAFLAGLYPTWRMARSNPAVALQGD</sequence>
<feature type="transmembrane region" description="Helical" evidence="6">
    <location>
        <begin position="482"/>
        <end position="502"/>
    </location>
</feature>
<feature type="transmembrane region" description="Helical" evidence="6">
    <location>
        <begin position="401"/>
        <end position="421"/>
    </location>
</feature>
<feature type="transmembrane region" description="Helical" evidence="6">
    <location>
        <begin position="252"/>
        <end position="273"/>
    </location>
</feature>
<evidence type="ECO:0000256" key="4">
    <source>
        <dbReference type="ARBA" id="ARBA00022989"/>
    </source>
</evidence>
<dbReference type="Pfam" id="PF02687">
    <property type="entry name" value="FtsX"/>
    <property type="match status" value="2"/>
</dbReference>
<evidence type="ECO:0000256" key="5">
    <source>
        <dbReference type="ARBA" id="ARBA00023136"/>
    </source>
</evidence>
<gene>
    <name evidence="10" type="ORF">GGP45_001273</name>
    <name evidence="9" type="ORF">GGP61_003386</name>
</gene>
<comment type="subcellular location">
    <subcellularLocation>
        <location evidence="1">Cell membrane</location>
        <topology evidence="1">Multi-pass membrane protein</topology>
    </subcellularLocation>
</comment>
<evidence type="ECO:0000313" key="9">
    <source>
        <dbReference type="EMBL" id="MCS3711751.1"/>
    </source>
</evidence>
<keyword evidence="2" id="KW-1003">Cell membrane</keyword>
<evidence type="ECO:0000313" key="11">
    <source>
        <dbReference type="Proteomes" id="UP001155057"/>
    </source>
</evidence>
<dbReference type="InterPro" id="IPR025857">
    <property type="entry name" value="MacB_PCD"/>
</dbReference>
<dbReference type="EMBL" id="JANUBL010000002">
    <property type="protein sequence ID" value="MCS4120931.1"/>
    <property type="molecule type" value="Genomic_DNA"/>
</dbReference>
<feature type="domain" description="ABC3 transporter permease C-terminal" evidence="7">
    <location>
        <begin position="260"/>
        <end position="380"/>
    </location>
</feature>